<keyword evidence="3 6" id="KW-1133">Transmembrane helix</keyword>
<feature type="domain" description="Amino acid transporter transmembrane" evidence="7">
    <location>
        <begin position="1"/>
        <end position="43"/>
    </location>
</feature>
<gene>
    <name evidence="8" type="ORF">Ciccas_007066</name>
</gene>
<evidence type="ECO:0000256" key="2">
    <source>
        <dbReference type="ARBA" id="ARBA00022692"/>
    </source>
</evidence>
<feature type="non-terminal residue" evidence="8">
    <location>
        <position position="76"/>
    </location>
</feature>
<protein>
    <recommendedName>
        <fullName evidence="7">Amino acid transporter transmembrane domain-containing protein</fullName>
    </recommendedName>
</protein>
<organism evidence="8 9">
    <name type="scientific">Cichlidogyrus casuarinus</name>
    <dbReference type="NCBI Taxonomy" id="1844966"/>
    <lineage>
        <taxon>Eukaryota</taxon>
        <taxon>Metazoa</taxon>
        <taxon>Spiralia</taxon>
        <taxon>Lophotrochozoa</taxon>
        <taxon>Platyhelminthes</taxon>
        <taxon>Monogenea</taxon>
        <taxon>Monopisthocotylea</taxon>
        <taxon>Dactylogyridea</taxon>
        <taxon>Ancyrocephalidae</taxon>
        <taxon>Cichlidogyrus</taxon>
    </lineage>
</organism>
<evidence type="ECO:0000256" key="6">
    <source>
        <dbReference type="SAM" id="Phobius"/>
    </source>
</evidence>
<reference evidence="8 9" key="1">
    <citation type="submission" date="2024-11" db="EMBL/GenBank/DDBJ databases">
        <title>Adaptive evolution of stress response genes in parasites aligns with host niche diversity.</title>
        <authorList>
            <person name="Hahn C."/>
            <person name="Resl P."/>
        </authorList>
    </citation>
    <scope>NUCLEOTIDE SEQUENCE [LARGE SCALE GENOMIC DNA]</scope>
    <source>
        <strain evidence="8">EGGRZ-B1_66</strain>
        <tissue evidence="8">Body</tissue>
    </source>
</reference>
<evidence type="ECO:0000313" key="8">
    <source>
        <dbReference type="EMBL" id="KAL3314319.1"/>
    </source>
</evidence>
<feature type="compositionally biased region" description="Polar residues" evidence="5">
    <location>
        <begin position="65"/>
        <end position="76"/>
    </location>
</feature>
<evidence type="ECO:0000256" key="5">
    <source>
        <dbReference type="SAM" id="MobiDB-lite"/>
    </source>
</evidence>
<accession>A0ABD2Q424</accession>
<evidence type="ECO:0000256" key="3">
    <source>
        <dbReference type="ARBA" id="ARBA00022989"/>
    </source>
</evidence>
<dbReference type="GO" id="GO:0016020">
    <property type="term" value="C:membrane"/>
    <property type="evidence" value="ECO:0007669"/>
    <property type="project" value="UniProtKB-SubCell"/>
</dbReference>
<dbReference type="Pfam" id="PF01490">
    <property type="entry name" value="Aa_trans"/>
    <property type="match status" value="1"/>
</dbReference>
<keyword evidence="9" id="KW-1185">Reference proteome</keyword>
<dbReference type="InterPro" id="IPR013057">
    <property type="entry name" value="AA_transpt_TM"/>
</dbReference>
<comment type="caution">
    <text evidence="8">The sequence shown here is derived from an EMBL/GenBank/DDBJ whole genome shotgun (WGS) entry which is preliminary data.</text>
</comment>
<feature type="region of interest" description="Disordered" evidence="5">
    <location>
        <begin position="56"/>
        <end position="76"/>
    </location>
</feature>
<dbReference type="Proteomes" id="UP001626550">
    <property type="component" value="Unassembled WGS sequence"/>
</dbReference>
<feature type="transmembrane region" description="Helical" evidence="6">
    <location>
        <begin position="15"/>
        <end position="36"/>
    </location>
</feature>
<evidence type="ECO:0000256" key="4">
    <source>
        <dbReference type="ARBA" id="ARBA00023136"/>
    </source>
</evidence>
<dbReference type="EMBL" id="JBJKFK010001034">
    <property type="protein sequence ID" value="KAL3314319.1"/>
    <property type="molecule type" value="Genomic_DNA"/>
</dbReference>
<proteinExistence type="predicted"/>
<evidence type="ECO:0000313" key="9">
    <source>
        <dbReference type="Proteomes" id="UP001626550"/>
    </source>
</evidence>
<comment type="subcellular location">
    <subcellularLocation>
        <location evidence="1">Membrane</location>
    </subcellularLocation>
</comment>
<evidence type="ECO:0000256" key="1">
    <source>
        <dbReference type="ARBA" id="ARBA00004370"/>
    </source>
</evidence>
<name>A0ABD2Q424_9PLAT</name>
<dbReference type="AlphaFoldDB" id="A0ABD2Q424"/>
<keyword evidence="2 6" id="KW-0812">Transmembrane</keyword>
<evidence type="ECO:0000259" key="7">
    <source>
        <dbReference type="Pfam" id="PF01490"/>
    </source>
</evidence>
<keyword evidence="4 6" id="KW-0472">Membrane</keyword>
<sequence>MFLVSFPFAVIQGGYWAILGMIVTSIVCYYTGMILVDCLYEPLSEEHTGSVTEPQKVFNFGHPPKSQTSQLVHVVR</sequence>